<reference evidence="1 2" key="1">
    <citation type="submission" date="2021-04" db="EMBL/GenBank/DDBJ databases">
        <title>Draft genome sequence of Paenibacillus cisolokensis, LC2-13A.</title>
        <authorList>
            <person name="Uke A."/>
            <person name="Chhe C."/>
            <person name="Baramee S."/>
            <person name="Kosugi A."/>
        </authorList>
    </citation>
    <scope>NUCLEOTIDE SEQUENCE [LARGE SCALE GENOMIC DNA]</scope>
    <source>
        <strain evidence="1 2">LC2-13A</strain>
    </source>
</reference>
<organism evidence="1 2">
    <name type="scientific">Paenibacillus cisolokensis</name>
    <dbReference type="NCBI Taxonomy" id="1658519"/>
    <lineage>
        <taxon>Bacteria</taxon>
        <taxon>Bacillati</taxon>
        <taxon>Bacillota</taxon>
        <taxon>Bacilli</taxon>
        <taxon>Bacillales</taxon>
        <taxon>Paenibacillaceae</taxon>
        <taxon>Paenibacillus</taxon>
    </lineage>
</organism>
<name>A0ABQ4N881_9BACL</name>
<evidence type="ECO:0000313" key="2">
    <source>
        <dbReference type="Proteomes" id="UP000680304"/>
    </source>
</evidence>
<protein>
    <submittedName>
        <fullName evidence="1">Uncharacterized protein</fullName>
    </submittedName>
</protein>
<dbReference type="EMBL" id="BOVJ01000080">
    <property type="protein sequence ID" value="GIQ64111.1"/>
    <property type="molecule type" value="Genomic_DNA"/>
</dbReference>
<dbReference type="Proteomes" id="UP000680304">
    <property type="component" value="Unassembled WGS sequence"/>
</dbReference>
<proteinExistence type="predicted"/>
<accession>A0ABQ4N881</accession>
<comment type="caution">
    <text evidence="1">The sequence shown here is derived from an EMBL/GenBank/DDBJ whole genome shotgun (WGS) entry which is preliminary data.</text>
</comment>
<sequence length="308" mass="35255">MRLGRQRNVNGHLVAVKVRIVRGTYERMQTDSPAFHQNRLERLNAETVQRGSAVEQHRMLLDHFFEHVPDFRAYALDLPLGALDVMGKSFVYKLLHDERLEQLERHLFRKPALIHFQARPDNDNGTAGIVDPFAQQVLTEAALLPFQHMAERFQRPVARTGNGTSAAAIVDQRVDRFLQHPFFVLHDNVRRAEIQKPLQTVVPVNDAAVQIVQVGSGETSAVKLHHRPELRRNDGQHVENHPFRTIARIAERFDHFQPLDRTVAALALSGPQLFLQRLHFFVDVDILQKLLDGFSAHARLKTVTVFSR</sequence>
<keyword evidence="2" id="KW-1185">Reference proteome</keyword>
<evidence type="ECO:0000313" key="1">
    <source>
        <dbReference type="EMBL" id="GIQ64111.1"/>
    </source>
</evidence>
<gene>
    <name evidence="1" type="ORF">PACILC2_26790</name>
</gene>